<dbReference type="EMBL" id="CACRXK020035896">
    <property type="protein sequence ID" value="CAB4044711.1"/>
    <property type="molecule type" value="Genomic_DNA"/>
</dbReference>
<comment type="caution">
    <text evidence="1">The sequence shown here is derived from an EMBL/GenBank/DDBJ whole genome shotgun (WGS) entry which is preliminary data.</text>
</comment>
<evidence type="ECO:0000313" key="1">
    <source>
        <dbReference type="EMBL" id="CAB4044711.1"/>
    </source>
</evidence>
<reference evidence="1" key="1">
    <citation type="submission" date="2020-04" db="EMBL/GenBank/DDBJ databases">
        <authorList>
            <person name="Alioto T."/>
            <person name="Alioto T."/>
            <person name="Gomez Garrido J."/>
        </authorList>
    </citation>
    <scope>NUCLEOTIDE SEQUENCE</scope>
    <source>
        <strain evidence="1">A484AB</strain>
    </source>
</reference>
<accession>A0A6S7KT77</accession>
<proteinExistence type="predicted"/>
<evidence type="ECO:0000313" key="2">
    <source>
        <dbReference type="Proteomes" id="UP001152795"/>
    </source>
</evidence>
<name>A0A6S7KT77_PARCT</name>
<organism evidence="1 2">
    <name type="scientific">Paramuricea clavata</name>
    <name type="common">Red gorgonian</name>
    <name type="synonym">Violescent sea-whip</name>
    <dbReference type="NCBI Taxonomy" id="317549"/>
    <lineage>
        <taxon>Eukaryota</taxon>
        <taxon>Metazoa</taxon>
        <taxon>Cnidaria</taxon>
        <taxon>Anthozoa</taxon>
        <taxon>Octocorallia</taxon>
        <taxon>Malacalcyonacea</taxon>
        <taxon>Plexauridae</taxon>
        <taxon>Paramuricea</taxon>
    </lineage>
</organism>
<sequence length="55" mass="5996">MEEDLRPISLTSQVAKVMKGFTLESLMSEVAGKLDKKQLALPGISKTQALVYPCT</sequence>
<dbReference type="OrthoDB" id="6774702at2759"/>
<protein>
    <submittedName>
        <fullName evidence="1">Uncharacterized protein</fullName>
    </submittedName>
</protein>
<keyword evidence="2" id="KW-1185">Reference proteome</keyword>
<dbReference type="AlphaFoldDB" id="A0A6S7KT77"/>
<gene>
    <name evidence="1" type="ORF">PACLA_8A009385</name>
</gene>
<dbReference type="Proteomes" id="UP001152795">
    <property type="component" value="Unassembled WGS sequence"/>
</dbReference>